<evidence type="ECO:0000256" key="1">
    <source>
        <dbReference type="ARBA" id="ARBA00000799"/>
    </source>
</evidence>
<dbReference type="Proteomes" id="UP000051296">
    <property type="component" value="Unassembled WGS sequence"/>
</dbReference>
<dbReference type="PATRIC" id="fig|1123500.6.peg.846"/>
<keyword evidence="8" id="KW-1185">Reference proteome</keyword>
<evidence type="ECO:0000313" key="7">
    <source>
        <dbReference type="EMBL" id="KRN32486.1"/>
    </source>
</evidence>
<dbReference type="Gene3D" id="3.60.120.10">
    <property type="entry name" value="Anthranilate synthase"/>
    <property type="match status" value="1"/>
</dbReference>
<reference evidence="7 8" key="1">
    <citation type="journal article" date="2015" name="Genome Announc.">
        <title>Expanding the biotechnology potential of lactobacilli through comparative genomics of 213 strains and associated genera.</title>
        <authorList>
            <person name="Sun Z."/>
            <person name="Harris H.M."/>
            <person name="McCann A."/>
            <person name="Guo C."/>
            <person name="Argimon S."/>
            <person name="Zhang W."/>
            <person name="Yang X."/>
            <person name="Jeffery I.B."/>
            <person name="Cooney J.C."/>
            <person name="Kagawa T.F."/>
            <person name="Liu W."/>
            <person name="Song Y."/>
            <person name="Salvetti E."/>
            <person name="Wrobel A."/>
            <person name="Rasinkangas P."/>
            <person name="Parkhill J."/>
            <person name="Rea M.C."/>
            <person name="O'Sullivan O."/>
            <person name="Ritari J."/>
            <person name="Douillard F.P."/>
            <person name="Paul Ross R."/>
            <person name="Yang R."/>
            <person name="Briner A.E."/>
            <person name="Felis G.E."/>
            <person name="de Vos W.M."/>
            <person name="Barrangou R."/>
            <person name="Klaenhammer T.R."/>
            <person name="Caufield P.W."/>
            <person name="Cui Y."/>
            <person name="Zhang H."/>
            <person name="O'Toole P.W."/>
        </authorList>
    </citation>
    <scope>NUCLEOTIDE SEQUENCE [LARGE SCALE GENOMIC DNA]</scope>
    <source>
        <strain evidence="7 8">DSM 20190</strain>
    </source>
</reference>
<evidence type="ECO:0000256" key="2">
    <source>
        <dbReference type="ARBA" id="ARBA00005297"/>
    </source>
</evidence>
<sequence>MVIKRTALLAAFQQADSAVYFATADGQHEYFGFGQVATLMNPSLTELADFQAKQSLPIFGGLPFFSNQHDQVGLMSGYFVVPAWVIDYPTGTTWGRQPKDLARAVEPPKKIRLLEQHDETDWVSRMTAVVDEMQRDRAKEKVVLGMQRELIFDQPLEPGQLIADLARQQPQAYRIVIKRRSELFVSATPERLVAVNGRSFATAAVAGSIRRGNDSKTDEQLAKQLQHDPKNLHEHALVVRRLKEQLMPVADLNYPCKPRMLKGPQIQHLYTPIAGKLKAAVSLVDLIRVLHPTPALGGVPREWALDTIRDLETSQRGLFAGPIGYMLPDGRGEFVVGIRSLWAQDRQVRLFAGAGILAASDLEQEAQEIRLKMSVMMKLVEGQVKHG</sequence>
<dbReference type="FunCoup" id="A0A0R2FYW9">
    <property type="interactions" value="62"/>
</dbReference>
<dbReference type="InterPro" id="IPR005801">
    <property type="entry name" value="ADC_synthase"/>
</dbReference>
<dbReference type="EMBL" id="JQAX01000002">
    <property type="protein sequence ID" value="KRN32486.1"/>
    <property type="molecule type" value="Genomic_DNA"/>
</dbReference>
<evidence type="ECO:0000256" key="5">
    <source>
        <dbReference type="ARBA" id="ARBA00041564"/>
    </source>
</evidence>
<dbReference type="RefSeq" id="WP_022791366.1">
    <property type="nucleotide sequence ID" value="NZ_ATUU01000002.1"/>
</dbReference>
<dbReference type="PANTHER" id="PTHR42839:SF2">
    <property type="entry name" value="ISOCHORISMATE SYNTHASE ENTC"/>
    <property type="match status" value="1"/>
</dbReference>
<dbReference type="PANTHER" id="PTHR42839">
    <property type="entry name" value="ISOCHORISMATE SYNTHASE ENTC"/>
    <property type="match status" value="1"/>
</dbReference>
<evidence type="ECO:0000256" key="3">
    <source>
        <dbReference type="ARBA" id="ARBA00012824"/>
    </source>
</evidence>
<comment type="similarity">
    <text evidence="2">Belongs to the isochorismate synthase family.</text>
</comment>
<feature type="domain" description="Chorismate-utilising enzyme C-terminal" evidence="6">
    <location>
        <begin position="119"/>
        <end position="372"/>
    </location>
</feature>
<evidence type="ECO:0000256" key="4">
    <source>
        <dbReference type="ARBA" id="ARBA00023235"/>
    </source>
</evidence>
<comment type="caution">
    <text evidence="7">The sequence shown here is derived from an EMBL/GenBank/DDBJ whole genome shotgun (WGS) entry which is preliminary data.</text>
</comment>
<dbReference type="eggNOG" id="COG1169">
    <property type="taxonomic scope" value="Bacteria"/>
</dbReference>
<evidence type="ECO:0000313" key="8">
    <source>
        <dbReference type="Proteomes" id="UP000051296"/>
    </source>
</evidence>
<dbReference type="InterPro" id="IPR004561">
    <property type="entry name" value="IsoChor_synthase"/>
</dbReference>
<dbReference type="Pfam" id="PF00425">
    <property type="entry name" value="Chorismate_bind"/>
    <property type="match status" value="1"/>
</dbReference>
<dbReference type="GO" id="GO:0008909">
    <property type="term" value="F:isochorismate synthase activity"/>
    <property type="evidence" value="ECO:0007669"/>
    <property type="project" value="UniProtKB-EC"/>
</dbReference>
<accession>A0A0R2FYW9</accession>
<protein>
    <recommendedName>
        <fullName evidence="3">isochorismate synthase</fullName>
        <ecNumber evidence="3">5.4.4.2</ecNumber>
    </recommendedName>
    <alternativeName>
        <fullName evidence="5">Isochorismate mutase</fullName>
    </alternativeName>
</protein>
<comment type="catalytic activity">
    <reaction evidence="1">
        <text>chorismate = isochorismate</text>
        <dbReference type="Rhea" id="RHEA:18985"/>
        <dbReference type="ChEBI" id="CHEBI:29748"/>
        <dbReference type="ChEBI" id="CHEBI:29780"/>
        <dbReference type="EC" id="5.4.4.2"/>
    </reaction>
</comment>
<dbReference type="SUPFAM" id="SSF56322">
    <property type="entry name" value="ADC synthase"/>
    <property type="match status" value="1"/>
</dbReference>
<evidence type="ECO:0000259" key="6">
    <source>
        <dbReference type="Pfam" id="PF00425"/>
    </source>
</evidence>
<dbReference type="InParanoid" id="A0A0R2FYW9"/>
<dbReference type="NCBIfam" id="TIGR00543">
    <property type="entry name" value="isochor_syn"/>
    <property type="match status" value="1"/>
</dbReference>
<organism evidence="7 8">
    <name type="scientific">Weissella halotolerans DSM 20190</name>
    <dbReference type="NCBI Taxonomy" id="1123500"/>
    <lineage>
        <taxon>Bacteria</taxon>
        <taxon>Bacillati</taxon>
        <taxon>Bacillota</taxon>
        <taxon>Bacilli</taxon>
        <taxon>Lactobacillales</taxon>
        <taxon>Lactobacillaceae</taxon>
        <taxon>Weissella</taxon>
    </lineage>
</organism>
<dbReference type="EC" id="5.4.4.2" evidence="3"/>
<dbReference type="AlphaFoldDB" id="A0A0R2FYW9"/>
<dbReference type="InterPro" id="IPR015890">
    <property type="entry name" value="Chorismate_C"/>
</dbReference>
<dbReference type="STRING" id="1123500.GCA_000420365_00583"/>
<proteinExistence type="inferred from homology"/>
<name>A0A0R2FYW9_9LACO</name>
<gene>
    <name evidence="7" type="ORF">IV68_GL000840</name>
</gene>
<dbReference type="OrthoDB" id="9803598at2"/>
<keyword evidence="4" id="KW-0413">Isomerase</keyword>